<dbReference type="AlphaFoldDB" id="A0A6L6J8E9"/>
<organism evidence="1 2">
    <name type="scientific">Paracoccus aestuariivivens</name>
    <dbReference type="NCBI Taxonomy" id="1820333"/>
    <lineage>
        <taxon>Bacteria</taxon>
        <taxon>Pseudomonadati</taxon>
        <taxon>Pseudomonadota</taxon>
        <taxon>Alphaproteobacteria</taxon>
        <taxon>Rhodobacterales</taxon>
        <taxon>Paracoccaceae</taxon>
        <taxon>Paracoccus</taxon>
    </lineage>
</organism>
<gene>
    <name evidence="1" type="ORF">GL286_11850</name>
</gene>
<dbReference type="Proteomes" id="UP000478183">
    <property type="component" value="Unassembled WGS sequence"/>
</dbReference>
<comment type="caution">
    <text evidence="1">The sequence shown here is derived from an EMBL/GenBank/DDBJ whole genome shotgun (WGS) entry which is preliminary data.</text>
</comment>
<sequence length="43" mass="5016">MAKPTFRPFTTLFYRRPIRRGIGNLSDHLLRDIGFGPGSIRQR</sequence>
<keyword evidence="2" id="KW-1185">Reference proteome</keyword>
<proteinExistence type="predicted"/>
<dbReference type="RefSeq" id="WP_155095781.1">
    <property type="nucleotide sequence ID" value="NZ_WMIE01000006.1"/>
</dbReference>
<accession>A0A6L6J8E9</accession>
<evidence type="ECO:0000313" key="2">
    <source>
        <dbReference type="Proteomes" id="UP000478183"/>
    </source>
</evidence>
<dbReference type="EMBL" id="WMIE01000006">
    <property type="protein sequence ID" value="MTH78423.1"/>
    <property type="molecule type" value="Genomic_DNA"/>
</dbReference>
<evidence type="ECO:0000313" key="1">
    <source>
        <dbReference type="EMBL" id="MTH78423.1"/>
    </source>
</evidence>
<protein>
    <submittedName>
        <fullName evidence="1">DUF1127 domain-containing protein</fullName>
    </submittedName>
</protein>
<name>A0A6L6J8E9_9RHOB</name>
<reference evidence="1 2" key="1">
    <citation type="submission" date="2019-11" db="EMBL/GenBank/DDBJ databases">
        <authorList>
            <person name="Dong K."/>
        </authorList>
    </citation>
    <scope>NUCLEOTIDE SEQUENCE [LARGE SCALE GENOMIC DNA]</scope>
    <source>
        <strain evidence="1 2">NBRC 111993</strain>
    </source>
</reference>